<reference evidence="9 10" key="1">
    <citation type="journal article" date="2015" name="Genome Announc.">
        <title>Draft Genome Sequence and Gene Annotation of the Entomopathogenic Fungus Verticillium hemipterigenum.</title>
        <authorList>
            <person name="Horn F."/>
            <person name="Habel A."/>
            <person name="Scharf D.H."/>
            <person name="Dworschak J."/>
            <person name="Brakhage A.A."/>
            <person name="Guthke R."/>
            <person name="Hertweck C."/>
            <person name="Linde J."/>
        </authorList>
    </citation>
    <scope>NUCLEOTIDE SEQUENCE [LARGE SCALE GENOMIC DNA]</scope>
</reference>
<proteinExistence type="predicted"/>
<gene>
    <name evidence="9" type="ORF">VHEMI09547</name>
</gene>
<dbReference type="Proteomes" id="UP000039046">
    <property type="component" value="Unassembled WGS sequence"/>
</dbReference>
<feature type="domain" description="Major facilitator superfamily (MFS) profile" evidence="8">
    <location>
        <begin position="55"/>
        <end position="542"/>
    </location>
</feature>
<evidence type="ECO:0000256" key="7">
    <source>
        <dbReference type="SAM" id="Phobius"/>
    </source>
</evidence>
<feature type="region of interest" description="Disordered" evidence="6">
    <location>
        <begin position="1"/>
        <end position="44"/>
    </location>
</feature>
<keyword evidence="10" id="KW-1185">Reference proteome</keyword>
<keyword evidence="5 7" id="KW-0472">Membrane</keyword>
<dbReference type="GO" id="GO:0022857">
    <property type="term" value="F:transmembrane transporter activity"/>
    <property type="evidence" value="ECO:0007669"/>
    <property type="project" value="InterPro"/>
</dbReference>
<evidence type="ECO:0000256" key="1">
    <source>
        <dbReference type="ARBA" id="ARBA00004141"/>
    </source>
</evidence>
<accession>A0A0A1TQ85</accession>
<dbReference type="InterPro" id="IPR011701">
    <property type="entry name" value="MFS"/>
</dbReference>
<dbReference type="PRINTS" id="PR01036">
    <property type="entry name" value="TCRTETB"/>
</dbReference>
<dbReference type="Gene3D" id="1.20.1250.20">
    <property type="entry name" value="MFS general substrate transporter like domains"/>
    <property type="match status" value="2"/>
</dbReference>
<dbReference type="HOGENOM" id="CLU_000960_22_1_1"/>
<feature type="compositionally biased region" description="Low complexity" evidence="6">
    <location>
        <begin position="1"/>
        <end position="22"/>
    </location>
</feature>
<name>A0A0A1TQ85_9HYPO</name>
<dbReference type="InterPro" id="IPR036259">
    <property type="entry name" value="MFS_trans_sf"/>
</dbReference>
<feature type="transmembrane region" description="Helical" evidence="7">
    <location>
        <begin position="412"/>
        <end position="433"/>
    </location>
</feature>
<feature type="transmembrane region" description="Helical" evidence="7">
    <location>
        <begin position="145"/>
        <end position="168"/>
    </location>
</feature>
<keyword evidence="2" id="KW-0813">Transport</keyword>
<dbReference type="InterPro" id="IPR020846">
    <property type="entry name" value="MFS_dom"/>
</dbReference>
<feature type="transmembrane region" description="Helical" evidence="7">
    <location>
        <begin position="354"/>
        <end position="374"/>
    </location>
</feature>
<dbReference type="AlphaFoldDB" id="A0A0A1TQ85"/>
<feature type="transmembrane region" description="Helical" evidence="7">
    <location>
        <begin position="205"/>
        <end position="228"/>
    </location>
</feature>
<evidence type="ECO:0000256" key="5">
    <source>
        <dbReference type="ARBA" id="ARBA00023136"/>
    </source>
</evidence>
<evidence type="ECO:0000256" key="6">
    <source>
        <dbReference type="SAM" id="MobiDB-lite"/>
    </source>
</evidence>
<evidence type="ECO:0000313" key="9">
    <source>
        <dbReference type="EMBL" id="CEJ93990.1"/>
    </source>
</evidence>
<keyword evidence="3 7" id="KW-0812">Transmembrane</keyword>
<dbReference type="PANTHER" id="PTHR23501:SF201">
    <property type="entry name" value="MFS AFLATOXIN EFFLUX PUMP"/>
    <property type="match status" value="1"/>
</dbReference>
<evidence type="ECO:0000256" key="4">
    <source>
        <dbReference type="ARBA" id="ARBA00022989"/>
    </source>
</evidence>
<evidence type="ECO:0000256" key="2">
    <source>
        <dbReference type="ARBA" id="ARBA00022448"/>
    </source>
</evidence>
<feature type="transmembrane region" description="Helical" evidence="7">
    <location>
        <begin position="381"/>
        <end position="400"/>
    </location>
</feature>
<dbReference type="FunFam" id="1.20.1720.10:FF:000012">
    <property type="entry name" value="MFS toxin efflux pump (AflT)"/>
    <property type="match status" value="1"/>
</dbReference>
<feature type="transmembrane region" description="Helical" evidence="7">
    <location>
        <begin position="54"/>
        <end position="78"/>
    </location>
</feature>
<dbReference type="EMBL" id="CDHN01000006">
    <property type="protein sequence ID" value="CEJ93990.1"/>
    <property type="molecule type" value="Genomic_DNA"/>
</dbReference>
<dbReference type="CDD" id="cd17502">
    <property type="entry name" value="MFS_Azr1_MDR_like"/>
    <property type="match status" value="1"/>
</dbReference>
<dbReference type="SUPFAM" id="SSF103473">
    <property type="entry name" value="MFS general substrate transporter"/>
    <property type="match status" value="1"/>
</dbReference>
<feature type="transmembrane region" description="Helical" evidence="7">
    <location>
        <begin position="280"/>
        <end position="301"/>
    </location>
</feature>
<comment type="subcellular location">
    <subcellularLocation>
        <location evidence="1">Membrane</location>
        <topology evidence="1">Multi-pass membrane protein</topology>
    </subcellularLocation>
</comment>
<evidence type="ECO:0000256" key="3">
    <source>
        <dbReference type="ARBA" id="ARBA00022692"/>
    </source>
</evidence>
<sequence length="559" mass="59259">MTSPTTSTMPPPTTTSNGSTPTDIEKTSQSDKSADNTTQSEDGFQYPSAKSANAVILALCIVIFLSALDRLIVATAIPQMTNEFHSLDDIGWYGSAFLLTSCCLLLLAGRIYTYYSPKMVFLIVIVIFEIGSLICATAPNSTVFIVGRAIAGIGGAGVMNGAVTLLSCTVPLAKRAKYQGMFGAAFGLASVVGPLLGGVFTTKVTWRWCFYINLPIGAVAIAVIAVAMKAMPGENKGMPLKQKFLQLDPLGALLIIPSLICLLLALQWGGAKYDWTSGRVIALLVVFAVLFVAFCLVQVFMRENATIPLHIIKNRSILAAQLYVFCLNGSFNVVVFYVPLWFQVIQNVNAIDSGIRTFPLILSMVVGIIASGVLTGKIGYYTPLAYAASIIAPIGIGLMATWKPDTSKGMWIGYQIVVGFGNGIGFSQANMAAQTVLRRRDVPTGASIVQFCQLLGGTVFIAVGQNLLTSSLAAGLAPLVPGLDARTVGNLGAVELRNLVVPDQLDALLNVYNDAIRQIFLMAAGLASAAGLGALGLEWKNVNKAEKEHGETKAPQEGV</sequence>
<dbReference type="Pfam" id="PF07690">
    <property type="entry name" value="MFS_1"/>
    <property type="match status" value="1"/>
</dbReference>
<dbReference type="PANTHER" id="PTHR23501">
    <property type="entry name" value="MAJOR FACILITATOR SUPERFAMILY"/>
    <property type="match status" value="1"/>
</dbReference>
<evidence type="ECO:0000313" key="10">
    <source>
        <dbReference type="Proteomes" id="UP000039046"/>
    </source>
</evidence>
<feature type="transmembrane region" description="Helical" evidence="7">
    <location>
        <begin position="249"/>
        <end position="268"/>
    </location>
</feature>
<feature type="transmembrane region" description="Helical" evidence="7">
    <location>
        <begin position="322"/>
        <end position="342"/>
    </location>
</feature>
<feature type="transmembrane region" description="Helical" evidence="7">
    <location>
        <begin position="120"/>
        <end position="139"/>
    </location>
</feature>
<keyword evidence="4 7" id="KW-1133">Transmembrane helix</keyword>
<feature type="transmembrane region" description="Helical" evidence="7">
    <location>
        <begin position="180"/>
        <end position="199"/>
    </location>
</feature>
<dbReference type="FunFam" id="1.20.1250.20:FF:000196">
    <property type="entry name" value="MFS toxin efflux pump (AflT)"/>
    <property type="match status" value="1"/>
</dbReference>
<organism evidence="9 10">
    <name type="scientific">[Torrubiella] hemipterigena</name>
    <dbReference type="NCBI Taxonomy" id="1531966"/>
    <lineage>
        <taxon>Eukaryota</taxon>
        <taxon>Fungi</taxon>
        <taxon>Dikarya</taxon>
        <taxon>Ascomycota</taxon>
        <taxon>Pezizomycotina</taxon>
        <taxon>Sordariomycetes</taxon>
        <taxon>Hypocreomycetidae</taxon>
        <taxon>Hypocreales</taxon>
        <taxon>Clavicipitaceae</taxon>
        <taxon>Clavicipitaceae incertae sedis</taxon>
        <taxon>'Torrubiella' clade</taxon>
    </lineage>
</organism>
<dbReference type="PROSITE" id="PS50850">
    <property type="entry name" value="MFS"/>
    <property type="match status" value="1"/>
</dbReference>
<evidence type="ECO:0000259" key="8">
    <source>
        <dbReference type="PROSITE" id="PS50850"/>
    </source>
</evidence>
<protein>
    <recommendedName>
        <fullName evidence="8">Major facilitator superfamily (MFS) profile domain-containing protein</fullName>
    </recommendedName>
</protein>
<dbReference type="GO" id="GO:0005886">
    <property type="term" value="C:plasma membrane"/>
    <property type="evidence" value="ECO:0007669"/>
    <property type="project" value="TreeGrafter"/>
</dbReference>
<feature type="compositionally biased region" description="Basic and acidic residues" evidence="6">
    <location>
        <begin position="23"/>
        <end position="34"/>
    </location>
</feature>
<feature type="transmembrane region" description="Helical" evidence="7">
    <location>
        <begin position="90"/>
        <end position="108"/>
    </location>
</feature>
<feature type="transmembrane region" description="Helical" evidence="7">
    <location>
        <begin position="515"/>
        <end position="537"/>
    </location>
</feature>
<dbReference type="OrthoDB" id="10021397at2759"/>